<dbReference type="InterPro" id="IPR054597">
    <property type="entry name" value="FeeM_cat"/>
</dbReference>
<dbReference type="Gene3D" id="3.40.630.30">
    <property type="match status" value="1"/>
</dbReference>
<dbReference type="GO" id="GO:0016747">
    <property type="term" value="F:acyltransferase activity, transferring groups other than amino-acyl groups"/>
    <property type="evidence" value="ECO:0007669"/>
    <property type="project" value="InterPro"/>
</dbReference>
<keyword evidence="4" id="KW-0808">Transferase</keyword>
<dbReference type="Gene3D" id="3.90.1150.10">
    <property type="entry name" value="Aspartate Aminotransferase, domain 1"/>
    <property type="match status" value="1"/>
</dbReference>
<keyword evidence="5" id="KW-1185">Reference proteome</keyword>
<dbReference type="EMBL" id="SWLG01000005">
    <property type="protein sequence ID" value="TLS37911.1"/>
    <property type="molecule type" value="Genomic_DNA"/>
</dbReference>
<keyword evidence="2" id="KW-0663">Pyridoxal phosphate</keyword>
<keyword evidence="4" id="KW-0032">Aminotransferase</keyword>
<comment type="caution">
    <text evidence="4">The sequence shown here is derived from an EMBL/GenBank/DDBJ whole genome shotgun (WGS) entry which is preliminary data.</text>
</comment>
<evidence type="ECO:0000313" key="4">
    <source>
        <dbReference type="EMBL" id="TLS37911.1"/>
    </source>
</evidence>
<dbReference type="Pfam" id="PF00266">
    <property type="entry name" value="Aminotran_5"/>
    <property type="match status" value="1"/>
</dbReference>
<dbReference type="RefSeq" id="WP_138125448.1">
    <property type="nucleotide sequence ID" value="NZ_SWLG01000005.1"/>
</dbReference>
<protein>
    <submittedName>
        <fullName evidence="4">Aminotransferase class V-fold PLP-dependent enzyme</fullName>
    </submittedName>
</protein>
<dbReference type="GO" id="GO:0019265">
    <property type="term" value="P:glycine biosynthetic process, by transamination of glyoxylate"/>
    <property type="evidence" value="ECO:0007669"/>
    <property type="project" value="TreeGrafter"/>
</dbReference>
<dbReference type="Proteomes" id="UP000308230">
    <property type="component" value="Unassembled WGS sequence"/>
</dbReference>
<dbReference type="PANTHER" id="PTHR21152">
    <property type="entry name" value="AMINOTRANSFERASE CLASS V"/>
    <property type="match status" value="1"/>
</dbReference>
<dbReference type="InterPro" id="IPR000182">
    <property type="entry name" value="GNAT_dom"/>
</dbReference>
<dbReference type="GO" id="GO:0004760">
    <property type="term" value="F:L-serine-pyruvate transaminase activity"/>
    <property type="evidence" value="ECO:0007669"/>
    <property type="project" value="TreeGrafter"/>
</dbReference>
<gene>
    <name evidence="4" type="ORF">FCL54_08830</name>
</gene>
<dbReference type="InterPro" id="IPR016181">
    <property type="entry name" value="Acyl_CoA_acyltransferase"/>
</dbReference>
<evidence type="ECO:0000313" key="5">
    <source>
        <dbReference type="Proteomes" id="UP000308230"/>
    </source>
</evidence>
<organism evidence="4 5">
    <name type="scientific">Exobacillus caeni</name>
    <dbReference type="NCBI Taxonomy" id="2574798"/>
    <lineage>
        <taxon>Bacteria</taxon>
        <taxon>Bacillati</taxon>
        <taxon>Bacillota</taxon>
        <taxon>Bacilli</taxon>
        <taxon>Bacillales</taxon>
        <taxon>Guptibacillaceae</taxon>
        <taxon>Exobacillus</taxon>
    </lineage>
</organism>
<accession>A0A5R9F4F6</accession>
<dbReference type="OrthoDB" id="389074at2"/>
<name>A0A5R9F4F6_9BACL</name>
<comment type="cofactor">
    <cofactor evidence="1">
        <name>pyridoxal 5'-phosphate</name>
        <dbReference type="ChEBI" id="CHEBI:597326"/>
    </cofactor>
</comment>
<dbReference type="InterPro" id="IPR015422">
    <property type="entry name" value="PyrdxlP-dep_Trfase_small"/>
</dbReference>
<dbReference type="InterPro" id="IPR000192">
    <property type="entry name" value="Aminotrans_V_dom"/>
</dbReference>
<dbReference type="InterPro" id="IPR015424">
    <property type="entry name" value="PyrdxlP-dep_Trfase"/>
</dbReference>
<reference evidence="4 5" key="1">
    <citation type="submission" date="2019-04" db="EMBL/GenBank/DDBJ databases">
        <title>Bacillus caeni sp. nov., a bacterium isolated from mangrove sediment.</title>
        <authorList>
            <person name="Huang H."/>
            <person name="Mo K."/>
            <person name="Hu Y."/>
        </authorList>
    </citation>
    <scope>NUCLEOTIDE SEQUENCE [LARGE SCALE GENOMIC DNA]</scope>
    <source>
        <strain evidence="4 5">HB172195</strain>
    </source>
</reference>
<dbReference type="SUPFAM" id="SSF53383">
    <property type="entry name" value="PLP-dependent transferases"/>
    <property type="match status" value="1"/>
</dbReference>
<sequence>MKAGSLTFKIADQDWEFNEIYKLNYKTFVEEIPQHEHNEENMLVDRFDKENTYIVCLSGKNLVGMIAVRGKRPFSLDQKLDHLDGYLPKNGIPCEVRLLAIKKEYRKTRVFFGLISQLVTYCVKKGYDLALISGTTRESKLYKHLGFQPFGHLVGSEEAQFQPMYITREKLENGTKAFRRALDKNSTLYSLLPGPVNFNEPTRAALNDVPISHRSNDFHRIFNRTKEKLCDLVSAQHVEILLGTGTLGNDVVAGQISLLDQKGLILSNGEFGERLIDHARRFGLRFVALQKEWGEAFRYDEITHVLQQDKEIKWIWAVHCETSTGLVNEIGLLEWIASTYQLKLCLDCCSSVGGIQVDLSNVYLATTVSGKALGSYPGLGMVFYNHAISPSHKLPRYIDLGYYAEKGGVPFTHSSNLIKALDIAINDLDINETYETAKRLRKKLLQYGFKIAGDQSAQSPTVITVMLPEELDSVSVGDAMKRQGYLLSYESDYLVRKNWIQISIMGKYETQRLFEAIRQLKKVCEMIKKGKNTVDTY</sequence>
<dbReference type="AlphaFoldDB" id="A0A5R9F4F6"/>
<feature type="domain" description="N-acetyltransferase" evidence="3">
    <location>
        <begin position="6"/>
        <end position="169"/>
    </location>
</feature>
<dbReference type="PANTHER" id="PTHR21152:SF40">
    <property type="entry name" value="ALANINE--GLYOXYLATE AMINOTRANSFERASE"/>
    <property type="match status" value="1"/>
</dbReference>
<dbReference type="Gene3D" id="3.40.640.10">
    <property type="entry name" value="Type I PLP-dependent aspartate aminotransferase-like (Major domain)"/>
    <property type="match status" value="1"/>
</dbReference>
<dbReference type="InterPro" id="IPR015421">
    <property type="entry name" value="PyrdxlP-dep_Trfase_major"/>
</dbReference>
<evidence type="ECO:0000259" key="3">
    <source>
        <dbReference type="PROSITE" id="PS51186"/>
    </source>
</evidence>
<evidence type="ECO:0000256" key="2">
    <source>
        <dbReference type="ARBA" id="ARBA00022898"/>
    </source>
</evidence>
<dbReference type="GO" id="GO:0008453">
    <property type="term" value="F:alanine-glyoxylate transaminase activity"/>
    <property type="evidence" value="ECO:0007669"/>
    <property type="project" value="TreeGrafter"/>
</dbReference>
<dbReference type="SUPFAM" id="SSF55729">
    <property type="entry name" value="Acyl-CoA N-acyltransferases (Nat)"/>
    <property type="match status" value="1"/>
</dbReference>
<dbReference type="PROSITE" id="PS51186">
    <property type="entry name" value="GNAT"/>
    <property type="match status" value="1"/>
</dbReference>
<dbReference type="Pfam" id="PF21926">
    <property type="entry name" value="FeeM"/>
    <property type="match status" value="1"/>
</dbReference>
<evidence type="ECO:0000256" key="1">
    <source>
        <dbReference type="ARBA" id="ARBA00001933"/>
    </source>
</evidence>
<proteinExistence type="predicted"/>